<keyword evidence="2" id="KW-1185">Reference proteome</keyword>
<comment type="caution">
    <text evidence="1">The sequence shown here is derived from an EMBL/GenBank/DDBJ whole genome shotgun (WGS) entry which is preliminary data.</text>
</comment>
<name>A0A9K3NRD2_HELAN</name>
<dbReference type="Gramene" id="mRNA:HanXRQr2_Chr04g0164381">
    <property type="protein sequence ID" value="CDS:HanXRQr2_Chr04g0164381.1"/>
    <property type="gene ID" value="HanXRQr2_Chr04g0164381"/>
</dbReference>
<organism evidence="1 2">
    <name type="scientific">Helianthus annuus</name>
    <name type="common">Common sunflower</name>
    <dbReference type="NCBI Taxonomy" id="4232"/>
    <lineage>
        <taxon>Eukaryota</taxon>
        <taxon>Viridiplantae</taxon>
        <taxon>Streptophyta</taxon>
        <taxon>Embryophyta</taxon>
        <taxon>Tracheophyta</taxon>
        <taxon>Spermatophyta</taxon>
        <taxon>Magnoliopsida</taxon>
        <taxon>eudicotyledons</taxon>
        <taxon>Gunneridae</taxon>
        <taxon>Pentapetalae</taxon>
        <taxon>asterids</taxon>
        <taxon>campanulids</taxon>
        <taxon>Asterales</taxon>
        <taxon>Asteraceae</taxon>
        <taxon>Asteroideae</taxon>
        <taxon>Heliantheae alliance</taxon>
        <taxon>Heliantheae</taxon>
        <taxon>Helianthus</taxon>
    </lineage>
</organism>
<evidence type="ECO:0000313" key="2">
    <source>
        <dbReference type="Proteomes" id="UP000215914"/>
    </source>
</evidence>
<protein>
    <submittedName>
        <fullName evidence="1">Uncharacterized protein</fullName>
    </submittedName>
</protein>
<evidence type="ECO:0000313" key="1">
    <source>
        <dbReference type="EMBL" id="KAF5810019.1"/>
    </source>
</evidence>
<dbReference type="AlphaFoldDB" id="A0A9K3NRD2"/>
<reference evidence="1" key="1">
    <citation type="journal article" date="2017" name="Nature">
        <title>The sunflower genome provides insights into oil metabolism, flowering and Asterid evolution.</title>
        <authorList>
            <person name="Badouin H."/>
            <person name="Gouzy J."/>
            <person name="Grassa C.J."/>
            <person name="Murat F."/>
            <person name="Staton S.E."/>
            <person name="Cottret L."/>
            <person name="Lelandais-Briere C."/>
            <person name="Owens G.L."/>
            <person name="Carrere S."/>
            <person name="Mayjonade B."/>
            <person name="Legrand L."/>
            <person name="Gill N."/>
            <person name="Kane N.C."/>
            <person name="Bowers J.E."/>
            <person name="Hubner S."/>
            <person name="Bellec A."/>
            <person name="Berard A."/>
            <person name="Berges H."/>
            <person name="Blanchet N."/>
            <person name="Boniface M.C."/>
            <person name="Brunel D."/>
            <person name="Catrice O."/>
            <person name="Chaidir N."/>
            <person name="Claudel C."/>
            <person name="Donnadieu C."/>
            <person name="Faraut T."/>
            <person name="Fievet G."/>
            <person name="Helmstetter N."/>
            <person name="King M."/>
            <person name="Knapp S.J."/>
            <person name="Lai Z."/>
            <person name="Le Paslier M.C."/>
            <person name="Lippi Y."/>
            <person name="Lorenzon L."/>
            <person name="Mandel J.R."/>
            <person name="Marage G."/>
            <person name="Marchand G."/>
            <person name="Marquand E."/>
            <person name="Bret-Mestries E."/>
            <person name="Morien E."/>
            <person name="Nambeesan S."/>
            <person name="Nguyen T."/>
            <person name="Pegot-Espagnet P."/>
            <person name="Pouilly N."/>
            <person name="Raftis F."/>
            <person name="Sallet E."/>
            <person name="Schiex T."/>
            <person name="Thomas J."/>
            <person name="Vandecasteele C."/>
            <person name="Vares D."/>
            <person name="Vear F."/>
            <person name="Vautrin S."/>
            <person name="Crespi M."/>
            <person name="Mangin B."/>
            <person name="Burke J.M."/>
            <person name="Salse J."/>
            <person name="Munos S."/>
            <person name="Vincourt P."/>
            <person name="Rieseberg L.H."/>
            <person name="Langlade N.B."/>
        </authorList>
    </citation>
    <scope>NUCLEOTIDE SEQUENCE</scope>
    <source>
        <tissue evidence="1">Leaves</tissue>
    </source>
</reference>
<dbReference type="EMBL" id="MNCJ02000319">
    <property type="protein sequence ID" value="KAF5810019.1"/>
    <property type="molecule type" value="Genomic_DNA"/>
</dbReference>
<gene>
    <name evidence="1" type="ORF">HanXRQr2_Chr04g0164381</name>
</gene>
<reference evidence="1" key="2">
    <citation type="submission" date="2020-06" db="EMBL/GenBank/DDBJ databases">
        <title>Helianthus annuus Genome sequencing and assembly Release 2.</title>
        <authorList>
            <person name="Gouzy J."/>
            <person name="Langlade N."/>
            <person name="Munos S."/>
        </authorList>
    </citation>
    <scope>NUCLEOTIDE SEQUENCE</scope>
    <source>
        <tissue evidence="1">Leaves</tissue>
    </source>
</reference>
<sequence>MYVQTLTLIFLQARASDWHPAHNIYCILDENYENMEPFKDMATFLKDSRIAKALTDRTKRYTSHVRMFWKSARYDEKEKMIYSAVQKKDENDKDIDVEVKFNVGDVRRVLDLRDSDDDPIIVPERLCKGLWLRMGFTGHVNDKYLKSKFCRPYKFLVHCVVQALSHRKGAYNETSDYIMNIITCLVLNRPYNISQVLFDHMIDNIKGEKYIMCPRFIQMLLNDQVLDLLKDPAD</sequence>
<dbReference type="Proteomes" id="UP000215914">
    <property type="component" value="Unassembled WGS sequence"/>
</dbReference>
<accession>A0A9K3NRD2</accession>
<proteinExistence type="predicted"/>